<evidence type="ECO:0000313" key="2">
    <source>
        <dbReference type="Proteomes" id="UP000887565"/>
    </source>
</evidence>
<evidence type="ECO:0000313" key="3">
    <source>
        <dbReference type="WBParaSite" id="nRc.2.0.1.t20629-RA"/>
    </source>
</evidence>
<dbReference type="AlphaFoldDB" id="A0A915J3C7"/>
<proteinExistence type="predicted"/>
<keyword evidence="2" id="KW-1185">Reference proteome</keyword>
<accession>A0A915J3C7</accession>
<dbReference type="WBParaSite" id="nRc.2.0.1.t20629-RA">
    <property type="protein sequence ID" value="nRc.2.0.1.t20629-RA"/>
    <property type="gene ID" value="nRc.2.0.1.g20629"/>
</dbReference>
<name>A0A915J3C7_ROMCU</name>
<reference evidence="3" key="1">
    <citation type="submission" date="2022-11" db="UniProtKB">
        <authorList>
            <consortium name="WormBaseParasite"/>
        </authorList>
    </citation>
    <scope>IDENTIFICATION</scope>
</reference>
<evidence type="ECO:0000256" key="1">
    <source>
        <dbReference type="SAM" id="MobiDB-lite"/>
    </source>
</evidence>
<organism evidence="2 3">
    <name type="scientific">Romanomermis culicivorax</name>
    <name type="common">Nematode worm</name>
    <dbReference type="NCBI Taxonomy" id="13658"/>
    <lineage>
        <taxon>Eukaryota</taxon>
        <taxon>Metazoa</taxon>
        <taxon>Ecdysozoa</taxon>
        <taxon>Nematoda</taxon>
        <taxon>Enoplea</taxon>
        <taxon>Dorylaimia</taxon>
        <taxon>Mermithida</taxon>
        <taxon>Mermithoidea</taxon>
        <taxon>Mermithidae</taxon>
        <taxon>Romanomermis</taxon>
    </lineage>
</organism>
<protein>
    <submittedName>
        <fullName evidence="3">Uncharacterized protein</fullName>
    </submittedName>
</protein>
<feature type="region of interest" description="Disordered" evidence="1">
    <location>
        <begin position="93"/>
        <end position="120"/>
    </location>
</feature>
<dbReference type="Proteomes" id="UP000887565">
    <property type="component" value="Unplaced"/>
</dbReference>
<sequence length="120" mass="12916">MDPLLTLLVFINSSTSPSGVEFSNNLVLSTLFAIRDEIIFIAATADIRITITVTVMSIFQNLTVSRYDAGLNESVLNTFKLSSTGEAIEDSSSEAVVKNSSSSPSFSRSSSLSSMLFFSQ</sequence>